<accession>A0A4W5K166</accession>
<evidence type="ECO:0000256" key="3">
    <source>
        <dbReference type="ARBA" id="ARBA00022737"/>
    </source>
</evidence>
<dbReference type="Proteomes" id="UP000314982">
    <property type="component" value="Unassembled WGS sequence"/>
</dbReference>
<sequence>MGPGKKECTETHNLPDEPHDLFSSDSFATPVERAERLLKGRAEGGDKQALFLLGQLYYYEGRYEEAERVFDSIKDSDPRALFQLAVMYYDGLGTAMDQPRAVDYMRRVVQWNSPEAGSIRYTALYHIGIAYLEGYGVQQSNTEAESYWLLAADEGNPKACVKAQSSLGMFYSRPETQDLKRAFFWHSEACGNGSLESQGALGIMYLYGQGIQQDPKAAIECLKEAAKRGNVYAQAHLAAYYHHRKLYSRAAALAKRISNYDDIAAIARVTDCLPEYVIKGVAIALFYYARCLELGKGVPQSKEKAWQYFTKVGIHIQMYVNVCLFRYVLDPSKTSCRHWRRLMGILINQIKFCLTHLLEIAT</sequence>
<protein>
    <recommendedName>
        <fullName evidence="6">LRP2-binding protein</fullName>
    </recommendedName>
</protein>
<keyword evidence="10" id="KW-1185">Reference proteome</keyword>
<dbReference type="InterPro" id="IPR019734">
    <property type="entry name" value="TPR_rpt"/>
</dbReference>
<dbReference type="AlphaFoldDB" id="A0A4W5K166"/>
<feature type="compositionally biased region" description="Basic and acidic residues" evidence="8">
    <location>
        <begin position="1"/>
        <end position="22"/>
    </location>
</feature>
<dbReference type="PROSITE" id="PS50005">
    <property type="entry name" value="TPR"/>
    <property type="match status" value="1"/>
</dbReference>
<comment type="subcellular location">
    <subcellularLocation>
        <location evidence="1">Cytoplasm</location>
    </subcellularLocation>
</comment>
<evidence type="ECO:0000313" key="9">
    <source>
        <dbReference type="Ensembl" id="ENSHHUP00000004135.1"/>
    </source>
</evidence>
<dbReference type="PANTHER" id="PTHR44554">
    <property type="entry name" value="LRP2-BINDING PROTEIN"/>
    <property type="match status" value="1"/>
</dbReference>
<reference evidence="9" key="3">
    <citation type="submission" date="2025-09" db="UniProtKB">
        <authorList>
            <consortium name="Ensembl"/>
        </authorList>
    </citation>
    <scope>IDENTIFICATION</scope>
</reference>
<name>A0A4W5K166_9TELE</name>
<evidence type="ECO:0000256" key="8">
    <source>
        <dbReference type="SAM" id="MobiDB-lite"/>
    </source>
</evidence>
<dbReference type="STRING" id="62062.ENSHHUP00000004135"/>
<dbReference type="InterPro" id="IPR011990">
    <property type="entry name" value="TPR-like_helical_dom_sf"/>
</dbReference>
<evidence type="ECO:0000256" key="1">
    <source>
        <dbReference type="ARBA" id="ARBA00004496"/>
    </source>
</evidence>
<reference evidence="10" key="1">
    <citation type="submission" date="2018-06" db="EMBL/GenBank/DDBJ databases">
        <title>Genome assembly of Danube salmon.</title>
        <authorList>
            <person name="Macqueen D.J."/>
            <person name="Gundappa M.K."/>
        </authorList>
    </citation>
    <scope>NUCLEOTIDE SEQUENCE [LARGE SCALE GENOMIC DNA]</scope>
</reference>
<dbReference type="GO" id="GO:0005737">
    <property type="term" value="C:cytoplasm"/>
    <property type="evidence" value="ECO:0007669"/>
    <property type="project" value="UniProtKB-SubCell"/>
</dbReference>
<evidence type="ECO:0000256" key="7">
    <source>
        <dbReference type="PROSITE-ProRule" id="PRU00339"/>
    </source>
</evidence>
<evidence type="ECO:0000256" key="4">
    <source>
        <dbReference type="ARBA" id="ARBA00022803"/>
    </source>
</evidence>
<dbReference type="SMART" id="SM00671">
    <property type="entry name" value="SEL1"/>
    <property type="match status" value="6"/>
</dbReference>
<dbReference type="Pfam" id="PF08238">
    <property type="entry name" value="Sel1"/>
    <property type="match status" value="6"/>
</dbReference>
<dbReference type="InterPro" id="IPR052323">
    <property type="entry name" value="LRP2-binding"/>
</dbReference>
<dbReference type="Ensembl" id="ENSHHUT00000004267.1">
    <property type="protein sequence ID" value="ENSHHUP00000004135.1"/>
    <property type="gene ID" value="ENSHHUG00000002571.1"/>
</dbReference>
<evidence type="ECO:0000313" key="10">
    <source>
        <dbReference type="Proteomes" id="UP000314982"/>
    </source>
</evidence>
<feature type="repeat" description="TPR" evidence="7">
    <location>
        <begin position="47"/>
        <end position="80"/>
    </location>
</feature>
<dbReference type="SUPFAM" id="SSF81901">
    <property type="entry name" value="HCP-like"/>
    <property type="match status" value="1"/>
</dbReference>
<evidence type="ECO:0000256" key="6">
    <source>
        <dbReference type="ARBA" id="ARBA00039954"/>
    </source>
</evidence>
<proteinExistence type="predicted"/>
<keyword evidence="2" id="KW-0963">Cytoplasm</keyword>
<feature type="region of interest" description="Disordered" evidence="8">
    <location>
        <begin position="1"/>
        <end position="24"/>
    </location>
</feature>
<dbReference type="GeneTree" id="ENSGT00390000013490"/>
<keyword evidence="3" id="KW-0677">Repeat</keyword>
<dbReference type="InterPro" id="IPR006597">
    <property type="entry name" value="Sel1-like"/>
</dbReference>
<evidence type="ECO:0000256" key="2">
    <source>
        <dbReference type="ARBA" id="ARBA00022490"/>
    </source>
</evidence>
<evidence type="ECO:0000256" key="5">
    <source>
        <dbReference type="ARBA" id="ARBA00037614"/>
    </source>
</evidence>
<dbReference type="Gene3D" id="1.25.40.10">
    <property type="entry name" value="Tetratricopeptide repeat domain"/>
    <property type="match status" value="1"/>
</dbReference>
<dbReference type="PANTHER" id="PTHR44554:SF1">
    <property type="entry name" value="LRP2-BINDING PROTEIN"/>
    <property type="match status" value="1"/>
</dbReference>
<organism evidence="9 10">
    <name type="scientific">Hucho hucho</name>
    <name type="common">huchen</name>
    <dbReference type="NCBI Taxonomy" id="62062"/>
    <lineage>
        <taxon>Eukaryota</taxon>
        <taxon>Metazoa</taxon>
        <taxon>Chordata</taxon>
        <taxon>Craniata</taxon>
        <taxon>Vertebrata</taxon>
        <taxon>Euteleostomi</taxon>
        <taxon>Actinopterygii</taxon>
        <taxon>Neopterygii</taxon>
        <taxon>Teleostei</taxon>
        <taxon>Protacanthopterygii</taxon>
        <taxon>Salmoniformes</taxon>
        <taxon>Salmonidae</taxon>
        <taxon>Salmoninae</taxon>
        <taxon>Hucho</taxon>
    </lineage>
</organism>
<keyword evidence="4 7" id="KW-0802">TPR repeat</keyword>
<reference evidence="9" key="2">
    <citation type="submission" date="2025-08" db="UniProtKB">
        <authorList>
            <consortium name="Ensembl"/>
        </authorList>
    </citation>
    <scope>IDENTIFICATION</scope>
</reference>
<comment type="function">
    <text evidence="5">May act as an adapter that regulates LRP2 function.</text>
</comment>